<sequence>MGRIKYFLVLLLCVLSLSAYKKNEKITIFMIGDSTMANKDISGGKMERGWGMMLKNFFTEDVIVDNHALNGRSSKSFISEGHWQKVVEKIKPGDYVFIQFGHNDEKDDPKRHTDPGTTFDENLRKFVKETRMRGGIPVLFNSVVRRIFTNSTTAVADDDTRSNSSADLVEGDTLVDTHGDYLLSPRNVARELDVPFVDANKITHDLEQGLGPDKSKKLHMWYLPNEVPSLPKGRQDNTHYNVYGAYVVAGLLADAVSDAVPELRQYRCKYDASVARDGSGLYFDLQTAVEHVPSGVKTTILVGEGKWKKPVAGKDKKIEYIMRQGASFIK</sequence>
<comment type="similarity">
    <text evidence="1">Belongs to the 'GDSL' lipolytic enzyme family.</text>
</comment>
<dbReference type="Pfam" id="PF13472">
    <property type="entry name" value="Lipase_GDSL_2"/>
    <property type="match status" value="1"/>
</dbReference>
<organism evidence="4 5">
    <name type="scientific">Xylanibacter rarus</name>
    <dbReference type="NCBI Taxonomy" id="1676614"/>
    <lineage>
        <taxon>Bacteria</taxon>
        <taxon>Pseudomonadati</taxon>
        <taxon>Bacteroidota</taxon>
        <taxon>Bacteroidia</taxon>
        <taxon>Bacteroidales</taxon>
        <taxon>Prevotellaceae</taxon>
        <taxon>Xylanibacter</taxon>
    </lineage>
</organism>
<dbReference type="InterPro" id="IPR013830">
    <property type="entry name" value="SGNH_hydro"/>
</dbReference>
<evidence type="ECO:0000256" key="2">
    <source>
        <dbReference type="ARBA" id="ARBA00022801"/>
    </source>
</evidence>
<evidence type="ECO:0000313" key="5">
    <source>
        <dbReference type="Proteomes" id="UP000036951"/>
    </source>
</evidence>
<dbReference type="SUPFAM" id="SSF52266">
    <property type="entry name" value="SGNH hydrolase"/>
    <property type="match status" value="1"/>
</dbReference>
<keyword evidence="5" id="KW-1185">Reference proteome</keyword>
<proteinExistence type="inferred from homology"/>
<dbReference type="PANTHER" id="PTHR43695:SF1">
    <property type="entry name" value="RHAMNOGALACTURONAN ACETYLESTERASE"/>
    <property type="match status" value="1"/>
</dbReference>
<evidence type="ECO:0000313" key="4">
    <source>
        <dbReference type="EMBL" id="KOO67307.1"/>
    </source>
</evidence>
<dbReference type="InterPro" id="IPR036514">
    <property type="entry name" value="SGNH_hydro_sf"/>
</dbReference>
<keyword evidence="2" id="KW-0378">Hydrolase</keyword>
<dbReference type="Proteomes" id="UP000036951">
    <property type="component" value="Unassembled WGS sequence"/>
</dbReference>
<dbReference type="CDD" id="cd01821">
    <property type="entry name" value="Rhamnogalacturan_acetylesterase_like"/>
    <property type="match status" value="1"/>
</dbReference>
<evidence type="ECO:0000256" key="1">
    <source>
        <dbReference type="ARBA" id="ARBA00008668"/>
    </source>
</evidence>
<dbReference type="RefSeq" id="WP_053399096.1">
    <property type="nucleotide sequence ID" value="NZ_LFQU01000036.1"/>
</dbReference>
<name>A0A8E1UQT5_9BACT</name>
<dbReference type="GO" id="GO:0016788">
    <property type="term" value="F:hydrolase activity, acting on ester bonds"/>
    <property type="evidence" value="ECO:0007669"/>
    <property type="project" value="UniProtKB-ARBA"/>
</dbReference>
<comment type="caution">
    <text evidence="4">The sequence shown here is derived from an EMBL/GenBank/DDBJ whole genome shotgun (WGS) entry which is preliminary data.</text>
</comment>
<dbReference type="Gene3D" id="3.40.50.1110">
    <property type="entry name" value="SGNH hydrolase"/>
    <property type="match status" value="1"/>
</dbReference>
<dbReference type="AlphaFoldDB" id="A0A8E1UQT5"/>
<dbReference type="EMBL" id="LFQU01000036">
    <property type="protein sequence ID" value="KOO67307.1"/>
    <property type="molecule type" value="Genomic_DNA"/>
</dbReference>
<dbReference type="InterPro" id="IPR037459">
    <property type="entry name" value="RhgT-like"/>
</dbReference>
<feature type="domain" description="SGNH hydrolase-type esterase" evidence="3">
    <location>
        <begin position="31"/>
        <end position="210"/>
    </location>
</feature>
<gene>
    <name evidence="4" type="ORF">ACU52_13025</name>
</gene>
<protein>
    <submittedName>
        <fullName evidence="4">Pectin esterase</fullName>
    </submittedName>
</protein>
<evidence type="ECO:0000259" key="3">
    <source>
        <dbReference type="Pfam" id="PF13472"/>
    </source>
</evidence>
<dbReference type="PANTHER" id="PTHR43695">
    <property type="entry name" value="PUTATIVE (AFU_ORTHOLOGUE AFUA_2G17250)-RELATED"/>
    <property type="match status" value="1"/>
</dbReference>
<accession>A0A8E1UQT5</accession>
<reference evidence="4 5" key="1">
    <citation type="submission" date="2015-06" db="EMBL/GenBank/DDBJ databases">
        <title>Prevotella sp. 109, sp. nov., a novel member of the family Prevotellaceae isolated from human faeces.</title>
        <authorList>
            <person name="Shkoporov A.N."/>
            <person name="Chaplin A.V."/>
            <person name="Kafarskaia L.I."/>
            <person name="Efimov B.A."/>
        </authorList>
    </citation>
    <scope>NUCLEOTIDE SEQUENCE [LARGE SCALE GENOMIC DNA]</scope>
    <source>
        <strain evidence="4 5">109</strain>
    </source>
</reference>